<evidence type="ECO:0000313" key="1">
    <source>
        <dbReference type="EMBL" id="MEQ2220423.1"/>
    </source>
</evidence>
<reference evidence="1 2" key="1">
    <citation type="submission" date="2021-06" db="EMBL/GenBank/DDBJ databases">
        <authorList>
            <person name="Palmer J.M."/>
        </authorList>
    </citation>
    <scope>NUCLEOTIDE SEQUENCE [LARGE SCALE GENOMIC DNA]</scope>
    <source>
        <strain evidence="2">if_2019</strain>
        <tissue evidence="1">Muscle</tissue>
    </source>
</reference>
<proteinExistence type="predicted"/>
<comment type="caution">
    <text evidence="1">The sequence shown here is derived from an EMBL/GenBank/DDBJ whole genome shotgun (WGS) entry which is preliminary data.</text>
</comment>
<name>A0ABV0SL55_9TELE</name>
<organism evidence="1 2">
    <name type="scientific">Ilyodon furcidens</name>
    <name type="common">goldbreast splitfin</name>
    <dbReference type="NCBI Taxonomy" id="33524"/>
    <lineage>
        <taxon>Eukaryota</taxon>
        <taxon>Metazoa</taxon>
        <taxon>Chordata</taxon>
        <taxon>Craniata</taxon>
        <taxon>Vertebrata</taxon>
        <taxon>Euteleostomi</taxon>
        <taxon>Actinopterygii</taxon>
        <taxon>Neopterygii</taxon>
        <taxon>Teleostei</taxon>
        <taxon>Neoteleostei</taxon>
        <taxon>Acanthomorphata</taxon>
        <taxon>Ovalentaria</taxon>
        <taxon>Atherinomorphae</taxon>
        <taxon>Cyprinodontiformes</taxon>
        <taxon>Goodeidae</taxon>
        <taxon>Ilyodon</taxon>
    </lineage>
</organism>
<dbReference type="EMBL" id="JAHRIQ010000306">
    <property type="protein sequence ID" value="MEQ2220423.1"/>
    <property type="molecule type" value="Genomic_DNA"/>
</dbReference>
<evidence type="ECO:0000313" key="2">
    <source>
        <dbReference type="Proteomes" id="UP001482620"/>
    </source>
</evidence>
<sequence>MQLFGTLLNVHQRNKEFKFQNKCHIKGRKRIRIIIVLKTWLFRRGCSRLRSSVRLVYFAVFCMELLKTNHRPQASTQALLLQYSNSKASDMQKPESSRFQLQTGTFAALQLVPQNNKTAP</sequence>
<protein>
    <submittedName>
        <fullName evidence="1">Uncharacterized protein</fullName>
    </submittedName>
</protein>
<dbReference type="Proteomes" id="UP001482620">
    <property type="component" value="Unassembled WGS sequence"/>
</dbReference>
<gene>
    <name evidence="1" type="ORF">ILYODFUR_005297</name>
</gene>
<keyword evidence="2" id="KW-1185">Reference proteome</keyword>
<accession>A0ABV0SL55</accession>